<dbReference type="GeneID" id="28739938"/>
<keyword evidence="2" id="KW-1185">Reference proteome</keyword>
<name>A0A0N1H505_9EURO</name>
<protein>
    <recommendedName>
        <fullName evidence="3">F-box domain-containing protein</fullName>
    </recommendedName>
</protein>
<organism evidence="1 2">
    <name type="scientific">Cyphellophora attinorum</name>
    <dbReference type="NCBI Taxonomy" id="1664694"/>
    <lineage>
        <taxon>Eukaryota</taxon>
        <taxon>Fungi</taxon>
        <taxon>Dikarya</taxon>
        <taxon>Ascomycota</taxon>
        <taxon>Pezizomycotina</taxon>
        <taxon>Eurotiomycetes</taxon>
        <taxon>Chaetothyriomycetidae</taxon>
        <taxon>Chaetothyriales</taxon>
        <taxon>Cyphellophoraceae</taxon>
        <taxon>Cyphellophora</taxon>
    </lineage>
</organism>
<comment type="caution">
    <text evidence="1">The sequence shown here is derived from an EMBL/GenBank/DDBJ whole genome shotgun (WGS) entry which is preliminary data.</text>
</comment>
<dbReference type="VEuPathDB" id="FungiDB:AB675_7671"/>
<reference evidence="1 2" key="1">
    <citation type="submission" date="2015-06" db="EMBL/GenBank/DDBJ databases">
        <title>Draft genome of the ant-associated black yeast Phialophora attae CBS 131958.</title>
        <authorList>
            <person name="Moreno L.F."/>
            <person name="Stielow B.J."/>
            <person name="de Hoog S."/>
            <person name="Vicente V.A."/>
            <person name="Weiss V.A."/>
            <person name="de Vries M."/>
            <person name="Cruz L.M."/>
            <person name="Souza E.M."/>
        </authorList>
    </citation>
    <scope>NUCLEOTIDE SEQUENCE [LARGE SCALE GENOMIC DNA]</scope>
    <source>
        <strain evidence="1 2">CBS 131958</strain>
    </source>
</reference>
<dbReference type="Proteomes" id="UP000038010">
    <property type="component" value="Unassembled WGS sequence"/>
</dbReference>
<evidence type="ECO:0000313" key="1">
    <source>
        <dbReference type="EMBL" id="KPI40570.1"/>
    </source>
</evidence>
<dbReference type="EMBL" id="LFJN01000012">
    <property type="protein sequence ID" value="KPI40570.1"/>
    <property type="molecule type" value="Genomic_DNA"/>
</dbReference>
<dbReference type="OrthoDB" id="3642266at2759"/>
<gene>
    <name evidence="1" type="ORF">AB675_7671</name>
</gene>
<sequence>MVTDTKPFRFLDLPAEIRKMVYEELFTGFRLIIAPPGSRHKLSRRRRPKPMVPESVGSTLPSLLLACKLLRAESLLVFAKSLSPEFYNCDADESARYQVPAHYLSEARSVLSGGPFHGCCKPLNLANFPKLEEVCYRIECGLFTSLNFRTNVESLKSNLIGPSDTEIRRLLAEFEAQASRTATVVASPLKILLLCTAYYYDWDWDEAEDNPAYSRNFTIDYRTRQVVDCEAVKDVPGYSKTVYFEDT</sequence>
<evidence type="ECO:0008006" key="3">
    <source>
        <dbReference type="Google" id="ProtNLM"/>
    </source>
</evidence>
<dbReference type="AlphaFoldDB" id="A0A0N1H505"/>
<proteinExistence type="predicted"/>
<accession>A0A0N1H505</accession>
<dbReference type="RefSeq" id="XP_018000533.1">
    <property type="nucleotide sequence ID" value="XM_018148058.1"/>
</dbReference>
<evidence type="ECO:0000313" key="2">
    <source>
        <dbReference type="Proteomes" id="UP000038010"/>
    </source>
</evidence>